<gene>
    <name evidence="1" type="ORF">EVAR_7151_1</name>
</gene>
<dbReference type="Proteomes" id="UP000299102">
    <property type="component" value="Unassembled WGS sequence"/>
</dbReference>
<comment type="caution">
    <text evidence="1">The sequence shown here is derived from an EMBL/GenBank/DDBJ whole genome shotgun (WGS) entry which is preliminary data.</text>
</comment>
<dbReference type="OrthoDB" id="412981at2759"/>
<name>A0A4C1U775_EUMVA</name>
<protein>
    <submittedName>
        <fullName evidence="1">Uncharacterized protein</fullName>
    </submittedName>
</protein>
<evidence type="ECO:0000313" key="2">
    <source>
        <dbReference type="Proteomes" id="UP000299102"/>
    </source>
</evidence>
<proteinExistence type="predicted"/>
<evidence type="ECO:0000313" key="1">
    <source>
        <dbReference type="EMBL" id="GBP21937.1"/>
    </source>
</evidence>
<accession>A0A4C1U775</accession>
<dbReference type="AlphaFoldDB" id="A0A4C1U775"/>
<keyword evidence="2" id="KW-1185">Reference proteome</keyword>
<sequence length="119" mass="13325">MASFISSSTPHCGLHLQESSEAFSNDVAFALPSTTHYPPPPNTSILLDSSCFTGLLSCKANMPTQLRLRGQVVEWKGCIRYLGVHFDRSLRMVLHVVLVIQMSYVARTKLRPILTSYRK</sequence>
<reference evidence="1 2" key="1">
    <citation type="journal article" date="2019" name="Commun. Biol.">
        <title>The bagworm genome reveals a unique fibroin gene that provides high tensile strength.</title>
        <authorList>
            <person name="Kono N."/>
            <person name="Nakamura H."/>
            <person name="Ohtoshi R."/>
            <person name="Tomita M."/>
            <person name="Numata K."/>
            <person name="Arakawa K."/>
        </authorList>
    </citation>
    <scope>NUCLEOTIDE SEQUENCE [LARGE SCALE GENOMIC DNA]</scope>
</reference>
<dbReference type="EMBL" id="BGZK01000134">
    <property type="protein sequence ID" value="GBP21937.1"/>
    <property type="molecule type" value="Genomic_DNA"/>
</dbReference>
<organism evidence="1 2">
    <name type="scientific">Eumeta variegata</name>
    <name type="common">Bagworm moth</name>
    <name type="synonym">Eumeta japonica</name>
    <dbReference type="NCBI Taxonomy" id="151549"/>
    <lineage>
        <taxon>Eukaryota</taxon>
        <taxon>Metazoa</taxon>
        <taxon>Ecdysozoa</taxon>
        <taxon>Arthropoda</taxon>
        <taxon>Hexapoda</taxon>
        <taxon>Insecta</taxon>
        <taxon>Pterygota</taxon>
        <taxon>Neoptera</taxon>
        <taxon>Endopterygota</taxon>
        <taxon>Lepidoptera</taxon>
        <taxon>Glossata</taxon>
        <taxon>Ditrysia</taxon>
        <taxon>Tineoidea</taxon>
        <taxon>Psychidae</taxon>
        <taxon>Oiketicinae</taxon>
        <taxon>Eumeta</taxon>
    </lineage>
</organism>